<dbReference type="InterPro" id="IPR047985">
    <property type="entry name" value="StbB-like"/>
</dbReference>
<accession>A0ABT1TKG0</accession>
<sequence length="237" mass="26487">MKLVVINFSGNVGKSTVAAHLLKPHMPGAGLFSVETLNDDAATDGVDVETYKGKKYRELQEEIFLLDDAIIDVGASNVEDFTNMMSQYHDSHKQFDFYVVPTVKEKKQTIDTIRTIKALSAMGIPKQKIRVVMNKVEVDDDIHDEFGSLFGLATVDKSFVINDKCVIYNNEAFDQCKDLGVPLVDMVNDKNDYRELAKAAKAEGKTEEAERLVKMALLKMIAVTAQKNLDQVFKALF</sequence>
<gene>
    <name evidence="1" type="ORF">NP590_17690</name>
</gene>
<name>A0ABT1TKG0_9GAMM</name>
<evidence type="ECO:0008006" key="3">
    <source>
        <dbReference type="Google" id="ProtNLM"/>
    </source>
</evidence>
<proteinExistence type="predicted"/>
<dbReference type="NCBIfam" id="NF041292">
    <property type="entry name" value="StbB"/>
    <property type="match status" value="1"/>
</dbReference>
<dbReference type="InterPro" id="IPR027417">
    <property type="entry name" value="P-loop_NTPase"/>
</dbReference>
<protein>
    <recommendedName>
        <fullName evidence="3">Plasmid stabilization protein</fullName>
    </recommendedName>
</protein>
<dbReference type="EMBL" id="JANIBJ010000042">
    <property type="protein sequence ID" value="MCQ8105945.1"/>
    <property type="molecule type" value="Genomic_DNA"/>
</dbReference>
<dbReference type="SUPFAM" id="SSF52540">
    <property type="entry name" value="P-loop containing nucleoside triphosphate hydrolases"/>
    <property type="match status" value="1"/>
</dbReference>
<dbReference type="Gene3D" id="3.40.50.300">
    <property type="entry name" value="P-loop containing nucleotide triphosphate hydrolases"/>
    <property type="match status" value="1"/>
</dbReference>
<reference evidence="1 2" key="1">
    <citation type="submission" date="2022-07" db="EMBL/GenBank/DDBJ databases">
        <title>Methylomonas rivi sp. nov., Methylomonas rosea sp. nov., Methylomonas aureus sp. nov. and Methylomonas subterranea sp. nov., four novel methanotrophs isolated from a freshwater creek and the deep terrestrial subsurface.</title>
        <authorList>
            <person name="Abin C."/>
            <person name="Sankaranarayanan K."/>
            <person name="Garner C."/>
            <person name="Sindelar R."/>
            <person name="Kotary K."/>
            <person name="Garner R."/>
            <person name="Barclay S."/>
            <person name="Lawson P."/>
            <person name="Krumholz L."/>
        </authorList>
    </citation>
    <scope>NUCLEOTIDE SEQUENCE [LARGE SCALE GENOMIC DNA]</scope>
    <source>
        <strain evidence="1 2">SURF-2</strain>
    </source>
</reference>
<evidence type="ECO:0000313" key="1">
    <source>
        <dbReference type="EMBL" id="MCQ8105945.1"/>
    </source>
</evidence>
<evidence type="ECO:0000313" key="2">
    <source>
        <dbReference type="Proteomes" id="UP001524499"/>
    </source>
</evidence>
<comment type="caution">
    <text evidence="1">The sequence shown here is derived from an EMBL/GenBank/DDBJ whole genome shotgun (WGS) entry which is preliminary data.</text>
</comment>
<dbReference type="Proteomes" id="UP001524499">
    <property type="component" value="Unassembled WGS sequence"/>
</dbReference>
<keyword evidence="2" id="KW-1185">Reference proteome</keyword>
<dbReference type="RefSeq" id="WP_256603982.1">
    <property type="nucleotide sequence ID" value="NZ_JANIBJ010000042.1"/>
</dbReference>
<organism evidence="1 2">
    <name type="scientific">Methylomonas subterranea</name>
    <dbReference type="NCBI Taxonomy" id="2952225"/>
    <lineage>
        <taxon>Bacteria</taxon>
        <taxon>Pseudomonadati</taxon>
        <taxon>Pseudomonadota</taxon>
        <taxon>Gammaproteobacteria</taxon>
        <taxon>Methylococcales</taxon>
        <taxon>Methylococcaceae</taxon>
        <taxon>Methylomonas</taxon>
    </lineage>
</organism>